<evidence type="ECO:0000256" key="5">
    <source>
        <dbReference type="ARBA" id="ARBA00022741"/>
    </source>
</evidence>
<protein>
    <recommendedName>
        <fullName evidence="8">Pantothenate synthetase</fullName>
        <shortName evidence="8">PS</shortName>
        <ecNumber evidence="8">6.3.2.1</ecNumber>
    </recommendedName>
    <alternativeName>
        <fullName evidence="8">Pantoate--beta-alanine ligase</fullName>
    </alternativeName>
    <alternativeName>
        <fullName evidence="8">Pantoate-activating enzyme</fullName>
    </alternativeName>
</protein>
<dbReference type="NCBIfam" id="TIGR00018">
    <property type="entry name" value="panC"/>
    <property type="match status" value="1"/>
</dbReference>
<evidence type="ECO:0000256" key="1">
    <source>
        <dbReference type="ARBA" id="ARBA00004990"/>
    </source>
</evidence>
<dbReference type="Gene3D" id="3.30.1300.10">
    <property type="entry name" value="Pantoate-beta-alanine ligase, C-terminal domain"/>
    <property type="match status" value="1"/>
</dbReference>
<feature type="binding site" evidence="8">
    <location>
        <position position="61"/>
    </location>
    <ligand>
        <name>beta-alanine</name>
        <dbReference type="ChEBI" id="CHEBI:57966"/>
    </ligand>
</feature>
<feature type="binding site" evidence="8">
    <location>
        <position position="177"/>
    </location>
    <ligand>
        <name>ATP</name>
        <dbReference type="ChEBI" id="CHEBI:30616"/>
    </ligand>
</feature>
<keyword evidence="8" id="KW-0963">Cytoplasm</keyword>
<dbReference type="NCBIfam" id="TIGR00125">
    <property type="entry name" value="cyt_tran_rel"/>
    <property type="match status" value="1"/>
</dbReference>
<dbReference type="Pfam" id="PF02569">
    <property type="entry name" value="Pantoate_ligase"/>
    <property type="match status" value="1"/>
</dbReference>
<dbReference type="PANTHER" id="PTHR21299:SF1">
    <property type="entry name" value="PANTOATE--BETA-ALANINE LIGASE"/>
    <property type="match status" value="1"/>
</dbReference>
<evidence type="ECO:0000256" key="8">
    <source>
        <dbReference type="HAMAP-Rule" id="MF_00158"/>
    </source>
</evidence>
<dbReference type="InterPro" id="IPR003721">
    <property type="entry name" value="Pantoate_ligase"/>
</dbReference>
<feature type="binding site" evidence="8">
    <location>
        <begin position="185"/>
        <end position="188"/>
    </location>
    <ligand>
        <name>ATP</name>
        <dbReference type="ChEBI" id="CHEBI:30616"/>
    </ligand>
</feature>
<dbReference type="RefSeq" id="WP_373657065.1">
    <property type="nucleotide sequence ID" value="NZ_JBGUAW010000012.1"/>
</dbReference>
<keyword evidence="3 8" id="KW-0436">Ligase</keyword>
<comment type="catalytic activity">
    <reaction evidence="7 8">
        <text>(R)-pantoate + beta-alanine + ATP = (R)-pantothenate + AMP + diphosphate + H(+)</text>
        <dbReference type="Rhea" id="RHEA:10912"/>
        <dbReference type="ChEBI" id="CHEBI:15378"/>
        <dbReference type="ChEBI" id="CHEBI:15980"/>
        <dbReference type="ChEBI" id="CHEBI:29032"/>
        <dbReference type="ChEBI" id="CHEBI:30616"/>
        <dbReference type="ChEBI" id="CHEBI:33019"/>
        <dbReference type="ChEBI" id="CHEBI:57966"/>
        <dbReference type="ChEBI" id="CHEBI:456215"/>
        <dbReference type="EC" id="6.3.2.1"/>
    </reaction>
</comment>
<feature type="binding site" evidence="8">
    <location>
        <position position="61"/>
    </location>
    <ligand>
        <name>(R)-pantoate</name>
        <dbReference type="ChEBI" id="CHEBI:15980"/>
    </ligand>
</feature>
<dbReference type="InterPro" id="IPR004821">
    <property type="entry name" value="Cyt_trans-like"/>
</dbReference>
<dbReference type="Proteomes" id="UP001575181">
    <property type="component" value="Unassembled WGS sequence"/>
</dbReference>
<dbReference type="PANTHER" id="PTHR21299">
    <property type="entry name" value="CYTIDYLATE KINASE/PANTOATE-BETA-ALANINE LIGASE"/>
    <property type="match status" value="1"/>
</dbReference>
<dbReference type="CDD" id="cd00560">
    <property type="entry name" value="PanC"/>
    <property type="match status" value="1"/>
</dbReference>
<comment type="miscellaneous">
    <text evidence="8">The reaction proceeds by a bi uni uni bi ping pong mechanism.</text>
</comment>
<evidence type="ECO:0000256" key="2">
    <source>
        <dbReference type="ARBA" id="ARBA00009256"/>
    </source>
</evidence>
<dbReference type="Gene3D" id="3.40.50.620">
    <property type="entry name" value="HUPs"/>
    <property type="match status" value="1"/>
</dbReference>
<comment type="caution">
    <text evidence="9">The sequence shown here is derived from an EMBL/GenBank/DDBJ whole genome shotgun (WGS) entry which is preliminary data.</text>
</comment>
<gene>
    <name evidence="8 9" type="primary">panC</name>
    <name evidence="9" type="ORF">ACERLL_15780</name>
</gene>
<keyword evidence="10" id="KW-1185">Reference proteome</keyword>
<reference evidence="9 10" key="1">
    <citation type="submission" date="2024-08" db="EMBL/GenBank/DDBJ databases">
        <title>Whole-genome sequencing of halo(alkali)philic microorganisms from hypersaline lakes.</title>
        <authorList>
            <person name="Sorokin D.Y."/>
            <person name="Merkel A.Y."/>
            <person name="Messina E."/>
            <person name="Yakimov M."/>
        </authorList>
    </citation>
    <scope>NUCLEOTIDE SEQUENCE [LARGE SCALE GENOMIC DNA]</scope>
    <source>
        <strain evidence="9 10">Cl-TMA</strain>
    </source>
</reference>
<dbReference type="SUPFAM" id="SSF52374">
    <property type="entry name" value="Nucleotidylyl transferase"/>
    <property type="match status" value="1"/>
</dbReference>
<evidence type="ECO:0000313" key="10">
    <source>
        <dbReference type="Proteomes" id="UP001575181"/>
    </source>
</evidence>
<sequence length="293" mass="32443">MHSVHTVAQLHEVLADFRRAGDRVALVPTMGNLHAGHLALVERARELADRVVVSVFVNPAQFAPGEDFEEYPRTLEADRERLLEAGVDVLFAPRTGEMYPDGVGAVTVRVDRVTEGLCSGTRPDFFTGVATVVTKLLVAARPDWAVFGKKDYQQWVTVRRLVRNLLLDVEIEAVPVVREEDGLALSSRNRYLSSAHREMASGLYRALRTAVRTGENENLDARGVEREAWTMLEAAGLDPEYTEVRRRGDLETVTDLQGPRVLLAAAHLGGTRLIDNLEFGSPDRTLEDSGSCR</sequence>
<dbReference type="EC" id="6.3.2.1" evidence="8"/>
<name>A0ABV4U1V8_9GAMM</name>
<feature type="binding site" evidence="8">
    <location>
        <begin position="30"/>
        <end position="37"/>
    </location>
    <ligand>
        <name>ATP</name>
        <dbReference type="ChEBI" id="CHEBI:30616"/>
    </ligand>
</feature>
<dbReference type="InterPro" id="IPR042176">
    <property type="entry name" value="Pantoate_ligase_C"/>
</dbReference>
<feature type="binding site" evidence="8">
    <location>
        <position position="154"/>
    </location>
    <ligand>
        <name>(R)-pantoate</name>
        <dbReference type="ChEBI" id="CHEBI:15980"/>
    </ligand>
</feature>
<evidence type="ECO:0000256" key="6">
    <source>
        <dbReference type="ARBA" id="ARBA00022840"/>
    </source>
</evidence>
<organism evidence="9 10">
    <name type="scientific">Thiohalorhabdus methylotrophus</name>
    <dbReference type="NCBI Taxonomy" id="3242694"/>
    <lineage>
        <taxon>Bacteria</taxon>
        <taxon>Pseudomonadati</taxon>
        <taxon>Pseudomonadota</taxon>
        <taxon>Gammaproteobacteria</taxon>
        <taxon>Thiohalorhabdales</taxon>
        <taxon>Thiohalorhabdaceae</taxon>
        <taxon>Thiohalorhabdus</taxon>
    </lineage>
</organism>
<evidence type="ECO:0000256" key="4">
    <source>
        <dbReference type="ARBA" id="ARBA00022655"/>
    </source>
</evidence>
<evidence type="ECO:0000313" key="9">
    <source>
        <dbReference type="EMBL" id="MFA9462275.1"/>
    </source>
</evidence>
<proteinExistence type="inferred from homology"/>
<evidence type="ECO:0000256" key="3">
    <source>
        <dbReference type="ARBA" id="ARBA00022598"/>
    </source>
</evidence>
<comment type="subcellular location">
    <subcellularLocation>
        <location evidence="8">Cytoplasm</location>
    </subcellularLocation>
</comment>
<comment type="similarity">
    <text evidence="2 8">Belongs to the pantothenate synthetase family.</text>
</comment>
<accession>A0ABV4U1V8</accession>
<dbReference type="InterPro" id="IPR014729">
    <property type="entry name" value="Rossmann-like_a/b/a_fold"/>
</dbReference>
<keyword evidence="5 8" id="KW-0547">Nucleotide-binding</keyword>
<comment type="function">
    <text evidence="8">Catalyzes the condensation of pantoate with beta-alanine in an ATP-dependent reaction via a pantoyl-adenylate intermediate.</text>
</comment>
<comment type="pathway">
    <text evidence="1 8">Cofactor biosynthesis; (R)-pantothenate biosynthesis; (R)-pantothenate from (R)-pantoate and beta-alanine: step 1/1.</text>
</comment>
<dbReference type="HAMAP" id="MF_00158">
    <property type="entry name" value="PanC"/>
    <property type="match status" value="1"/>
</dbReference>
<feature type="binding site" evidence="8">
    <location>
        <begin position="148"/>
        <end position="151"/>
    </location>
    <ligand>
        <name>ATP</name>
        <dbReference type="ChEBI" id="CHEBI:30616"/>
    </ligand>
</feature>
<dbReference type="EMBL" id="JBGUAW010000012">
    <property type="protein sequence ID" value="MFA9462275.1"/>
    <property type="molecule type" value="Genomic_DNA"/>
</dbReference>
<keyword evidence="6 8" id="KW-0067">ATP-binding</keyword>
<comment type="subunit">
    <text evidence="8">Homodimer.</text>
</comment>
<dbReference type="GO" id="GO:0004592">
    <property type="term" value="F:pantoate-beta-alanine ligase activity"/>
    <property type="evidence" value="ECO:0007669"/>
    <property type="project" value="UniProtKB-EC"/>
</dbReference>
<feature type="active site" description="Proton donor" evidence="8">
    <location>
        <position position="37"/>
    </location>
</feature>
<evidence type="ECO:0000256" key="7">
    <source>
        <dbReference type="ARBA" id="ARBA00048258"/>
    </source>
</evidence>
<keyword evidence="4 8" id="KW-0566">Pantothenate biosynthesis</keyword>